<dbReference type="EMBL" id="CP028811">
    <property type="protein sequence ID" value="AWA30348.1"/>
    <property type="molecule type" value="Genomic_DNA"/>
</dbReference>
<proteinExistence type="predicted"/>
<organism evidence="3 4">
    <name type="scientific">Flavobacterium magnum</name>
    <dbReference type="NCBI Taxonomy" id="2162713"/>
    <lineage>
        <taxon>Bacteria</taxon>
        <taxon>Pseudomonadati</taxon>
        <taxon>Bacteroidota</taxon>
        <taxon>Flavobacteriia</taxon>
        <taxon>Flavobacteriales</taxon>
        <taxon>Flavobacteriaceae</taxon>
        <taxon>Flavobacterium</taxon>
    </lineage>
</organism>
<protein>
    <recommendedName>
        <fullName evidence="2">Fibronectin type-III domain-containing protein</fullName>
    </recommendedName>
</protein>
<dbReference type="Gene3D" id="2.60.40.10">
    <property type="entry name" value="Immunoglobulins"/>
    <property type="match status" value="1"/>
</dbReference>
<dbReference type="CDD" id="cd00063">
    <property type="entry name" value="FN3"/>
    <property type="match status" value="1"/>
</dbReference>
<dbReference type="Proteomes" id="UP000244193">
    <property type="component" value="Chromosome"/>
</dbReference>
<dbReference type="InterPro" id="IPR036116">
    <property type="entry name" value="FN3_sf"/>
</dbReference>
<reference evidence="3 4" key="1">
    <citation type="submission" date="2018-04" db="EMBL/GenBank/DDBJ databases">
        <title>Genome sequencing of Flavobacterium sp. HYN0048.</title>
        <authorList>
            <person name="Yi H."/>
            <person name="Baek C."/>
        </authorList>
    </citation>
    <scope>NUCLEOTIDE SEQUENCE [LARGE SCALE GENOMIC DNA]</scope>
    <source>
        <strain evidence="3 4">HYN0048</strain>
    </source>
</reference>
<evidence type="ECO:0000313" key="3">
    <source>
        <dbReference type="EMBL" id="AWA30348.1"/>
    </source>
</evidence>
<dbReference type="SUPFAM" id="SSF49265">
    <property type="entry name" value="Fibronectin type III"/>
    <property type="match status" value="1"/>
</dbReference>
<dbReference type="AlphaFoldDB" id="A0A2S0RGI9"/>
<keyword evidence="1" id="KW-0732">Signal</keyword>
<dbReference type="SMART" id="SM00060">
    <property type="entry name" value="FN3"/>
    <property type="match status" value="1"/>
</dbReference>
<evidence type="ECO:0000256" key="1">
    <source>
        <dbReference type="SAM" id="SignalP"/>
    </source>
</evidence>
<keyword evidence="4" id="KW-1185">Reference proteome</keyword>
<dbReference type="PROSITE" id="PS50853">
    <property type="entry name" value="FN3"/>
    <property type="match status" value="1"/>
</dbReference>
<dbReference type="InterPro" id="IPR003961">
    <property type="entry name" value="FN3_dom"/>
</dbReference>
<feature type="domain" description="Fibronectin type-III" evidence="2">
    <location>
        <begin position="41"/>
        <end position="136"/>
    </location>
</feature>
<evidence type="ECO:0000313" key="4">
    <source>
        <dbReference type="Proteomes" id="UP000244193"/>
    </source>
</evidence>
<gene>
    <name evidence="3" type="ORF">HYN48_09750</name>
</gene>
<name>A0A2S0RGI9_9FLAO</name>
<feature type="chain" id="PRO_5015676289" description="Fibronectin type-III domain-containing protein" evidence="1">
    <location>
        <begin position="27"/>
        <end position="656"/>
    </location>
</feature>
<evidence type="ECO:0000259" key="2">
    <source>
        <dbReference type="PROSITE" id="PS50853"/>
    </source>
</evidence>
<feature type="signal peptide" evidence="1">
    <location>
        <begin position="1"/>
        <end position="26"/>
    </location>
</feature>
<dbReference type="RefSeq" id="WP_108371143.1">
    <property type="nucleotide sequence ID" value="NZ_CP028811.1"/>
</dbReference>
<dbReference type="KEGG" id="fmg:HYN48_09750"/>
<dbReference type="InterPro" id="IPR013783">
    <property type="entry name" value="Ig-like_fold"/>
</dbReference>
<accession>A0A2S0RGI9</accession>
<dbReference type="OrthoDB" id="1652165at2"/>
<sequence>MKIKLLQLRTLCVMAFLCLYTATAEAEIRSAMPHSVLVAAAPVAVQATNVMNTTFGAQWTVVPGATSYRLDVSTTPFGQGNDNDFVFENLFVENVTYYTVTGLNPATPYYYRVRAIDADGASQNSNTIGLLTTDETTWDGIGWTDSAPTAGINAFVSGNYNTAPNGSFTSKNLTVTNDGSLTVASGTNITVVSTITNNAAASSFTIENNANLLQIAAVNTNAGAITIDRNALMRRLDYVYWSSPVAGQNLHDFSPETLANRFYTITEAGNNFTAVDPYVNNFSLAKGYVIRAPDVYANTPQSFNGHFTGTPHNGNLSIPVTLDGQGYNLIGNPYPSTINAASFLNANPGINTIYFWTHTVQGSAPGANYATINATGETAASSTTPESDTPNGTIQVGQGFVAYVNTAGNAVFNNNMRVANNADQFFRTAASERDRLWVGLTGEGAARSEILIGYVEGATNGVDNQFDAKQLLLEGTRLYSLIDTETPYVIQGKTSPFTDTDSVRLGFIAGQAGNYTIALGRLEGVFEGTQDIFLKDNQTGTITNLKSGGCNFFSEAGTFTNRFTLLYTSNNLGMAVPVTTENKIIAFRNNARIEIRSSEVAITEVSVYDTAGRLLYYTNQADGNKVRVPGLDASGALLLLRIGTADGHQVSKKMIF</sequence>
<dbReference type="Pfam" id="PF00041">
    <property type="entry name" value="fn3"/>
    <property type="match status" value="1"/>
</dbReference>